<dbReference type="PIRSF" id="PIRSF032442">
    <property type="entry name" value="UCP032442"/>
    <property type="match status" value="1"/>
</dbReference>
<dbReference type="Pfam" id="PF13529">
    <property type="entry name" value="Peptidase_C39_2"/>
    <property type="match status" value="1"/>
</dbReference>
<reference evidence="2 3" key="1">
    <citation type="submission" date="2021-03" db="EMBL/GenBank/DDBJ databases">
        <title>Enterococcal diversity collection.</title>
        <authorList>
            <person name="Gilmore M.S."/>
            <person name="Schwartzman J."/>
            <person name="Van Tyne D."/>
            <person name="Martin M."/>
            <person name="Earl A.M."/>
            <person name="Manson A.L."/>
            <person name="Straub T."/>
            <person name="Salamzade R."/>
            <person name="Saavedra J."/>
            <person name="Lebreton F."/>
            <person name="Prichula J."/>
            <person name="Schaufler K."/>
            <person name="Gaca A."/>
            <person name="Sgardioli B."/>
            <person name="Wagenaar J."/>
            <person name="Strong T."/>
        </authorList>
    </citation>
    <scope>NUCLEOTIDE SEQUENCE [LARGE SCALE GENOMIC DNA]</scope>
    <source>
        <strain evidence="2 3">669A</strain>
    </source>
</reference>
<evidence type="ECO:0000259" key="1">
    <source>
        <dbReference type="Pfam" id="PF13529"/>
    </source>
</evidence>
<gene>
    <name evidence="2" type="ORF">JZO70_14675</name>
</gene>
<dbReference type="InterPro" id="IPR039564">
    <property type="entry name" value="Peptidase_C39-like"/>
</dbReference>
<keyword evidence="3" id="KW-1185">Reference proteome</keyword>
<dbReference type="PANTHER" id="PTHR37806:SF1">
    <property type="entry name" value="PEPTIDASE C39-LIKE DOMAIN-CONTAINING PROTEIN"/>
    <property type="match status" value="1"/>
</dbReference>
<comment type="caution">
    <text evidence="2">The sequence shown here is derived from an EMBL/GenBank/DDBJ whole genome shotgun (WGS) entry which is preliminary data.</text>
</comment>
<accession>A0ABS3LCQ7</accession>
<dbReference type="RefSeq" id="WP_207674407.1">
    <property type="nucleotide sequence ID" value="NZ_JAFREM010000023.1"/>
</dbReference>
<dbReference type="EMBL" id="JAFREM010000023">
    <property type="protein sequence ID" value="MBO1307419.1"/>
    <property type="molecule type" value="Genomic_DNA"/>
</dbReference>
<evidence type="ECO:0000313" key="3">
    <source>
        <dbReference type="Proteomes" id="UP000664601"/>
    </source>
</evidence>
<proteinExistence type="predicted"/>
<protein>
    <submittedName>
        <fullName evidence="2">C39 family peptidase</fullName>
    </submittedName>
</protein>
<name>A0ABS3LCQ7_9ENTE</name>
<sequence>MKEIGKLIVITLALIFTLESPRLFIHEPQVYTAEETQEQPQAIPVPVSEPEPLPSQIRLDVPLENQFAGEALGNGCEVTALSMLLQYHGVKTDKNQLADQLDYVPLITEKGNYGNPHEGFVGNIYEGKGTMGVAVEPIAKLAQDMVGHRFGVSAGSKGDFDELMSVVAAGTPVWIVTTIDFEVPTDEDFRPWEMDEGTTTVSPLIHAAVITGFDQEKTVYLNDPNGTKDRSVDWDKMETIFNKMGGQFVYLSEIRQV</sequence>
<evidence type="ECO:0000313" key="2">
    <source>
        <dbReference type="EMBL" id="MBO1307419.1"/>
    </source>
</evidence>
<organism evidence="2 3">
    <name type="scientific">Candidatus Enterococcus moelleringii</name>
    <dbReference type="NCBI Taxonomy" id="2815325"/>
    <lineage>
        <taxon>Bacteria</taxon>
        <taxon>Bacillati</taxon>
        <taxon>Bacillota</taxon>
        <taxon>Bacilli</taxon>
        <taxon>Lactobacillales</taxon>
        <taxon>Enterococcaceae</taxon>
        <taxon>Enterococcus</taxon>
    </lineage>
</organism>
<feature type="domain" description="Peptidase C39-like" evidence="1">
    <location>
        <begin position="59"/>
        <end position="225"/>
    </location>
</feature>
<dbReference type="Gene3D" id="3.90.70.10">
    <property type="entry name" value="Cysteine proteinases"/>
    <property type="match status" value="1"/>
</dbReference>
<dbReference type="InterPro" id="IPR016997">
    <property type="entry name" value="UCP032442"/>
</dbReference>
<dbReference type="Proteomes" id="UP000664601">
    <property type="component" value="Unassembled WGS sequence"/>
</dbReference>
<dbReference type="PANTHER" id="PTHR37806">
    <property type="entry name" value="LMO0724 PROTEIN"/>
    <property type="match status" value="1"/>
</dbReference>